<dbReference type="PROSITE" id="PS50011">
    <property type="entry name" value="PROTEIN_KINASE_DOM"/>
    <property type="match status" value="1"/>
</dbReference>
<evidence type="ECO:0000256" key="5">
    <source>
        <dbReference type="PROSITE-ProRule" id="PRU00169"/>
    </source>
</evidence>
<proteinExistence type="predicted"/>
<dbReference type="EC" id="2.7.11.1" evidence="9"/>
<dbReference type="PANTHER" id="PTHR43289:SF34">
    <property type="entry name" value="SERINE_THREONINE-PROTEIN KINASE YBDM-RELATED"/>
    <property type="match status" value="1"/>
</dbReference>
<comment type="caution">
    <text evidence="5">Lacks conserved residue(s) required for the propagation of feature annotation.</text>
</comment>
<dbReference type="InterPro" id="IPR017441">
    <property type="entry name" value="Protein_kinase_ATP_BS"/>
</dbReference>
<evidence type="ECO:0000256" key="1">
    <source>
        <dbReference type="ARBA" id="ARBA00022679"/>
    </source>
</evidence>
<dbReference type="Proteomes" id="UP000317429">
    <property type="component" value="Chromosome"/>
</dbReference>
<dbReference type="InterPro" id="IPR011006">
    <property type="entry name" value="CheY-like_superfamily"/>
</dbReference>
<dbReference type="SMART" id="SM00220">
    <property type="entry name" value="S_TKc"/>
    <property type="match status" value="1"/>
</dbReference>
<dbReference type="Gene3D" id="3.40.50.2300">
    <property type="match status" value="1"/>
</dbReference>
<gene>
    <name evidence="9" type="primary">pknB_10</name>
    <name evidence="9" type="ORF">Pla175_21720</name>
</gene>
<reference evidence="9 10" key="1">
    <citation type="submission" date="2019-02" db="EMBL/GenBank/DDBJ databases">
        <title>Deep-cultivation of Planctomycetes and their phenomic and genomic characterization uncovers novel biology.</title>
        <authorList>
            <person name="Wiegand S."/>
            <person name="Jogler M."/>
            <person name="Boedeker C."/>
            <person name="Pinto D."/>
            <person name="Vollmers J."/>
            <person name="Rivas-Marin E."/>
            <person name="Kohn T."/>
            <person name="Peeters S.H."/>
            <person name="Heuer A."/>
            <person name="Rast P."/>
            <person name="Oberbeckmann S."/>
            <person name="Bunk B."/>
            <person name="Jeske O."/>
            <person name="Meyerdierks A."/>
            <person name="Storesund J.E."/>
            <person name="Kallscheuer N."/>
            <person name="Luecker S."/>
            <person name="Lage O.M."/>
            <person name="Pohl T."/>
            <person name="Merkel B.J."/>
            <person name="Hornburger P."/>
            <person name="Mueller R.-W."/>
            <person name="Bruemmer F."/>
            <person name="Labrenz M."/>
            <person name="Spormann A.M."/>
            <person name="Op den Camp H."/>
            <person name="Overmann J."/>
            <person name="Amann R."/>
            <person name="Jetten M.S.M."/>
            <person name="Mascher T."/>
            <person name="Medema M.H."/>
            <person name="Devos D.P."/>
            <person name="Kaster A.-K."/>
            <person name="Ovreas L."/>
            <person name="Rohde M."/>
            <person name="Galperin M.Y."/>
            <person name="Jogler C."/>
        </authorList>
    </citation>
    <scope>NUCLEOTIDE SEQUENCE [LARGE SCALE GENOMIC DNA]</scope>
    <source>
        <strain evidence="9 10">Pla175</strain>
    </source>
</reference>
<dbReference type="CDD" id="cd14014">
    <property type="entry name" value="STKc_PknB_like"/>
    <property type="match status" value="1"/>
</dbReference>
<dbReference type="PANTHER" id="PTHR43289">
    <property type="entry name" value="MITOGEN-ACTIVATED PROTEIN KINASE KINASE KINASE 20-RELATED"/>
    <property type="match status" value="1"/>
</dbReference>
<name>A0A518DBD9_9BACT</name>
<feature type="domain" description="Protein kinase" evidence="7">
    <location>
        <begin position="73"/>
        <end position="330"/>
    </location>
</feature>
<dbReference type="GO" id="GO:0004674">
    <property type="term" value="F:protein serine/threonine kinase activity"/>
    <property type="evidence" value="ECO:0007669"/>
    <property type="project" value="UniProtKB-EC"/>
</dbReference>
<evidence type="ECO:0000259" key="7">
    <source>
        <dbReference type="PROSITE" id="PS50011"/>
    </source>
</evidence>
<dbReference type="Pfam" id="PF00069">
    <property type="entry name" value="Pkinase"/>
    <property type="match status" value="1"/>
</dbReference>
<keyword evidence="1 9" id="KW-0808">Transferase</keyword>
<keyword evidence="3 9" id="KW-0418">Kinase</keyword>
<keyword evidence="4 6" id="KW-0067">ATP-binding</keyword>
<dbReference type="GO" id="GO:0000160">
    <property type="term" value="P:phosphorelay signal transduction system"/>
    <property type="evidence" value="ECO:0007669"/>
    <property type="project" value="InterPro"/>
</dbReference>
<dbReference type="InterPro" id="IPR008271">
    <property type="entry name" value="Ser/Thr_kinase_AS"/>
</dbReference>
<feature type="domain" description="Response regulatory" evidence="8">
    <location>
        <begin position="364"/>
        <end position="482"/>
    </location>
</feature>
<dbReference type="SUPFAM" id="SSF56112">
    <property type="entry name" value="Protein kinase-like (PK-like)"/>
    <property type="match status" value="1"/>
</dbReference>
<evidence type="ECO:0000313" key="10">
    <source>
        <dbReference type="Proteomes" id="UP000317429"/>
    </source>
</evidence>
<keyword evidence="10" id="KW-1185">Reference proteome</keyword>
<feature type="binding site" evidence="6">
    <location>
        <position position="102"/>
    </location>
    <ligand>
        <name>ATP</name>
        <dbReference type="ChEBI" id="CHEBI:30616"/>
    </ligand>
</feature>
<evidence type="ECO:0000256" key="6">
    <source>
        <dbReference type="PROSITE-ProRule" id="PRU10141"/>
    </source>
</evidence>
<evidence type="ECO:0000256" key="4">
    <source>
        <dbReference type="ARBA" id="ARBA00022840"/>
    </source>
</evidence>
<dbReference type="InterPro" id="IPR001789">
    <property type="entry name" value="Sig_transdc_resp-reg_receiver"/>
</dbReference>
<dbReference type="AlphaFoldDB" id="A0A518DBD9"/>
<dbReference type="PROSITE" id="PS00108">
    <property type="entry name" value="PROTEIN_KINASE_ST"/>
    <property type="match status" value="1"/>
</dbReference>
<dbReference type="RefSeq" id="WP_145284115.1">
    <property type="nucleotide sequence ID" value="NZ_CP036291.1"/>
</dbReference>
<evidence type="ECO:0000256" key="2">
    <source>
        <dbReference type="ARBA" id="ARBA00022741"/>
    </source>
</evidence>
<accession>A0A518DBD9</accession>
<keyword evidence="2 6" id="KW-0547">Nucleotide-binding</keyword>
<dbReference type="PROSITE" id="PS00107">
    <property type="entry name" value="PROTEIN_KINASE_ATP"/>
    <property type="match status" value="1"/>
</dbReference>
<dbReference type="KEGG" id="pnd:Pla175_21720"/>
<dbReference type="OrthoDB" id="7806016at2"/>
<dbReference type="InterPro" id="IPR011009">
    <property type="entry name" value="Kinase-like_dom_sf"/>
</dbReference>
<dbReference type="Gene3D" id="1.10.510.10">
    <property type="entry name" value="Transferase(Phosphotransferase) domain 1"/>
    <property type="match status" value="1"/>
</dbReference>
<evidence type="ECO:0000256" key="3">
    <source>
        <dbReference type="ARBA" id="ARBA00022777"/>
    </source>
</evidence>
<evidence type="ECO:0000259" key="8">
    <source>
        <dbReference type="PROSITE" id="PS50110"/>
    </source>
</evidence>
<dbReference type="EMBL" id="CP036291">
    <property type="protein sequence ID" value="QDU88789.1"/>
    <property type="molecule type" value="Genomic_DNA"/>
</dbReference>
<dbReference type="SUPFAM" id="SSF52172">
    <property type="entry name" value="CheY-like"/>
    <property type="match status" value="1"/>
</dbReference>
<dbReference type="InterPro" id="IPR000719">
    <property type="entry name" value="Prot_kinase_dom"/>
</dbReference>
<sequence length="487" mass="53927">MSEVVSAEQLAQRALDVGIVDDRQLQSVWSEFGTTNVGVSEFTQALMRKNLLTSYQLERLTKNLRTGFYYGDYRVLYCVGSGTFARVFRAVHRDTGEVFAVKVLRARHSTPRDAELFRREGQLGASLKHPNIVPIHEVVSQGGNHFMVMDFVEGRNLREFLRVRKKFEPIEAAEIVVGMTSGLHYAFQQGVTHRDLKLSNVIVSSAGVAMLLDFGLAGLEADAEDEGANPRTIDYAGLERATGVRKDDTRSDIFFVGCMFYQLLSGRPPLSETRERAQRLSKTRYQSIPPLGSVVAGVPTSIAMVVGKATEFEPGRRYQTPGEMLTDLKLAIHRIKSGTEAETGPQNAELLSREGLDAGGQPRRIMVVESDVKRQDVMRELFKRNGYRVLVTADPQRAVDRFAQDPNAADIVLFCSAAGGRATLQAFNQFGEASTTRDTPAVLLLDELHGPWAKEAATASHRRLAQMPIKLRQLRETVLMALTPSAG</sequence>
<evidence type="ECO:0000313" key="9">
    <source>
        <dbReference type="EMBL" id="QDU88789.1"/>
    </source>
</evidence>
<dbReference type="PROSITE" id="PS50110">
    <property type="entry name" value="RESPONSE_REGULATORY"/>
    <property type="match status" value="1"/>
</dbReference>
<organism evidence="9 10">
    <name type="scientific">Pirellulimonas nuda</name>
    <dbReference type="NCBI Taxonomy" id="2528009"/>
    <lineage>
        <taxon>Bacteria</taxon>
        <taxon>Pseudomonadati</taxon>
        <taxon>Planctomycetota</taxon>
        <taxon>Planctomycetia</taxon>
        <taxon>Pirellulales</taxon>
        <taxon>Lacipirellulaceae</taxon>
        <taxon>Pirellulimonas</taxon>
    </lineage>
</organism>
<dbReference type="GO" id="GO:0005524">
    <property type="term" value="F:ATP binding"/>
    <property type="evidence" value="ECO:0007669"/>
    <property type="project" value="UniProtKB-UniRule"/>
</dbReference>
<protein>
    <submittedName>
        <fullName evidence="9">Serine/threonine-protein kinase PknB</fullName>
        <ecNumber evidence="9">2.7.11.1</ecNumber>
    </submittedName>
</protein>